<reference evidence="2" key="1">
    <citation type="submission" date="2020-11" db="EMBL/GenBank/DDBJ databases">
        <title>Sequencing the genomes of 1000 actinobacteria strains.</title>
        <authorList>
            <person name="Klenk H.-P."/>
        </authorList>
    </citation>
    <scope>NUCLEOTIDE SEQUENCE</scope>
    <source>
        <strain evidence="2">DSM 45356</strain>
    </source>
</reference>
<protein>
    <submittedName>
        <fullName evidence="2">Uncharacterized protein</fullName>
    </submittedName>
</protein>
<gene>
    <name evidence="2" type="ORF">IW245_002893</name>
</gene>
<accession>A0A8J7KJA1</accession>
<proteinExistence type="predicted"/>
<keyword evidence="1" id="KW-0812">Transmembrane</keyword>
<evidence type="ECO:0000256" key="1">
    <source>
        <dbReference type="SAM" id="Phobius"/>
    </source>
</evidence>
<dbReference type="AlphaFoldDB" id="A0A8J7KJA1"/>
<dbReference type="EMBL" id="JADOUF010000001">
    <property type="protein sequence ID" value="MBG6136699.1"/>
    <property type="molecule type" value="Genomic_DNA"/>
</dbReference>
<name>A0A8J7KJA1_9ACTN</name>
<sequence>MTSLIRRYRLLLRAYPSDFRRQHGEELLDTLLAAAPPDRRRPTPRETANLLRHGLRRHLGRPRSRVIVLVAVLFALVTGFLGTVGGVWASWSAVRDLPDAAASAALAETVFPGGTPVRQMRNDAPFFYDDPTSARTLLYGADDYTPGRVEFDYKGSDQTADADAFTRAAGDRLRAAGWRIAGTRVGDGEHHSRGVTLWAEKDDLLIELSDSTDSGGYVDLTVVRSPQWWMWPAGIAGGVAGALGGWLLLGWVSRRIQGRLIRQPLVIVLGLVAGNGILPALSLCWFAVRQVLTRTDPGQPIPLWFGLVYLGRFPALVAAAAVLCAVGLAALPHRRVTDRAPVA</sequence>
<evidence type="ECO:0000313" key="3">
    <source>
        <dbReference type="Proteomes" id="UP000622552"/>
    </source>
</evidence>
<keyword evidence="1" id="KW-1133">Transmembrane helix</keyword>
<feature type="transmembrane region" description="Helical" evidence="1">
    <location>
        <begin position="264"/>
        <end position="288"/>
    </location>
</feature>
<dbReference type="Proteomes" id="UP000622552">
    <property type="component" value="Unassembled WGS sequence"/>
</dbReference>
<comment type="caution">
    <text evidence="2">The sequence shown here is derived from an EMBL/GenBank/DDBJ whole genome shotgun (WGS) entry which is preliminary data.</text>
</comment>
<keyword evidence="3" id="KW-1185">Reference proteome</keyword>
<keyword evidence="1" id="KW-0472">Membrane</keyword>
<feature type="transmembrane region" description="Helical" evidence="1">
    <location>
        <begin position="308"/>
        <end position="331"/>
    </location>
</feature>
<dbReference type="RefSeq" id="WP_197003639.1">
    <property type="nucleotide sequence ID" value="NZ_BONS01000016.1"/>
</dbReference>
<organism evidence="2 3">
    <name type="scientific">Longispora fulva</name>
    <dbReference type="NCBI Taxonomy" id="619741"/>
    <lineage>
        <taxon>Bacteria</taxon>
        <taxon>Bacillati</taxon>
        <taxon>Actinomycetota</taxon>
        <taxon>Actinomycetes</taxon>
        <taxon>Micromonosporales</taxon>
        <taxon>Micromonosporaceae</taxon>
        <taxon>Longispora</taxon>
    </lineage>
</organism>
<evidence type="ECO:0000313" key="2">
    <source>
        <dbReference type="EMBL" id="MBG6136699.1"/>
    </source>
</evidence>
<feature type="transmembrane region" description="Helical" evidence="1">
    <location>
        <begin position="228"/>
        <end position="252"/>
    </location>
</feature>
<feature type="transmembrane region" description="Helical" evidence="1">
    <location>
        <begin position="66"/>
        <end position="89"/>
    </location>
</feature>